<dbReference type="KEGG" id="barh:WN72_24465"/>
<dbReference type="Proteomes" id="UP000594015">
    <property type="component" value="Chromosome"/>
</dbReference>
<dbReference type="EMBL" id="CP030050">
    <property type="protein sequence ID" value="QOZ69119.1"/>
    <property type="molecule type" value="Genomic_DNA"/>
</dbReference>
<dbReference type="AlphaFoldDB" id="A0AAE7NND0"/>
<organism evidence="1 2">
    <name type="scientific">Bradyrhizobium arachidis</name>
    <dbReference type="NCBI Taxonomy" id="858423"/>
    <lineage>
        <taxon>Bacteria</taxon>
        <taxon>Pseudomonadati</taxon>
        <taxon>Pseudomonadota</taxon>
        <taxon>Alphaproteobacteria</taxon>
        <taxon>Hyphomicrobiales</taxon>
        <taxon>Nitrobacteraceae</taxon>
        <taxon>Bradyrhizobium</taxon>
    </lineage>
</organism>
<name>A0AAE7NND0_9BRAD</name>
<gene>
    <name evidence="1" type="ORF">WN72_24465</name>
</gene>
<sequence length="225" mass="23429">MNLSRRTALQGAAGLIILPALGGVDSAEAFNLGGIGGALLQGLGGFVNNAARIVPGLIQQGVNLAASAAQIAAPAIGSLPGLVSTATQLLQPNAPPTQAAPIYVNPYDQPQNFSLFSRVPSRPWQLGDSDEQFLRGDPYGYINQNAGSLAEFIRDSGGSVLPRTYRAQGAPRPSIPYWGVAPYAFQGQPQSRGFYPSVTSGADFNLNSLIKSAVALAPLISMFFA</sequence>
<evidence type="ECO:0000313" key="2">
    <source>
        <dbReference type="Proteomes" id="UP000594015"/>
    </source>
</evidence>
<accession>A0AAE7NND0</accession>
<dbReference type="PROSITE" id="PS51318">
    <property type="entry name" value="TAT"/>
    <property type="match status" value="1"/>
</dbReference>
<evidence type="ECO:0000313" key="1">
    <source>
        <dbReference type="EMBL" id="QOZ69119.1"/>
    </source>
</evidence>
<proteinExistence type="predicted"/>
<dbReference type="InterPro" id="IPR006311">
    <property type="entry name" value="TAT_signal"/>
</dbReference>
<reference evidence="1 2" key="1">
    <citation type="submission" date="2018-06" db="EMBL/GenBank/DDBJ databases">
        <title>Comparative genomics of Bradyrhizobium nodulating Arachidis hypogaea.</title>
        <authorList>
            <person name="Li Y."/>
        </authorList>
    </citation>
    <scope>NUCLEOTIDE SEQUENCE [LARGE SCALE GENOMIC DNA]</scope>
    <source>
        <strain evidence="1 2">CCBAU 051107</strain>
    </source>
</reference>
<protein>
    <submittedName>
        <fullName evidence="1">Uncharacterized protein</fullName>
    </submittedName>
</protein>
<dbReference type="RefSeq" id="WP_092216307.1">
    <property type="nucleotide sequence ID" value="NZ_CP030050.1"/>
</dbReference>